<evidence type="ECO:0000313" key="1">
    <source>
        <dbReference type="EMBL" id="ODS03811.1"/>
    </source>
</evidence>
<gene>
    <name evidence="1" type="ORF">AUC71_07580</name>
</gene>
<reference evidence="1 2" key="1">
    <citation type="journal article" date="2016" name="Environ. Microbiol.">
        <title>New Methyloceanibacter diversity from North Sea sediments includes methanotroph containing solely the soluble methane monooxygenase.</title>
        <authorList>
            <person name="Vekeman B."/>
            <person name="Kerckhof F.M."/>
            <person name="Cremers G."/>
            <person name="de Vos P."/>
            <person name="Vandamme P."/>
            <person name="Boon N."/>
            <person name="Op den Camp H.J."/>
            <person name="Heylen K."/>
        </authorList>
    </citation>
    <scope>NUCLEOTIDE SEQUENCE [LARGE SCALE GENOMIC DNA]</scope>
    <source>
        <strain evidence="1 2">R-67177</strain>
    </source>
</reference>
<dbReference type="RefSeq" id="WP_069622995.1">
    <property type="nucleotide sequence ID" value="NZ_LPWD01000047.1"/>
</dbReference>
<evidence type="ECO:0008006" key="3">
    <source>
        <dbReference type="Google" id="ProtNLM"/>
    </source>
</evidence>
<dbReference type="AlphaFoldDB" id="A0A1E3WDG0"/>
<accession>A0A1E3WDG0</accession>
<proteinExistence type="predicted"/>
<dbReference type="OrthoDB" id="6402875at2"/>
<dbReference type="Proteomes" id="UP000095042">
    <property type="component" value="Unassembled WGS sequence"/>
</dbReference>
<protein>
    <recommendedName>
        <fullName evidence="3">IrrE N-terminal-like domain-containing protein</fullName>
    </recommendedName>
</protein>
<comment type="caution">
    <text evidence="1">The sequence shown here is derived from an EMBL/GenBank/DDBJ whole genome shotgun (WGS) entry which is preliminary data.</text>
</comment>
<name>A0A1E3WDG0_9HYPH</name>
<sequence length="123" mass="13690">MTDRLGRPVIVVNTLTLRQHPDYGRFLLAHECCHHTLGHVANFKKELGHVGPQAFFYIAPELKRMELEADCCAVRLLRERHELDGIEAGRAAMALFGPRPTGAHYPTGMERAENILGCAAADE</sequence>
<organism evidence="1 2">
    <name type="scientific">Methyloceanibacter marginalis</name>
    <dbReference type="NCBI Taxonomy" id="1774971"/>
    <lineage>
        <taxon>Bacteria</taxon>
        <taxon>Pseudomonadati</taxon>
        <taxon>Pseudomonadota</taxon>
        <taxon>Alphaproteobacteria</taxon>
        <taxon>Hyphomicrobiales</taxon>
        <taxon>Hyphomicrobiaceae</taxon>
        <taxon>Methyloceanibacter</taxon>
    </lineage>
</organism>
<evidence type="ECO:0000313" key="2">
    <source>
        <dbReference type="Proteomes" id="UP000095042"/>
    </source>
</evidence>
<dbReference type="EMBL" id="LPWD01000047">
    <property type="protein sequence ID" value="ODS03811.1"/>
    <property type="molecule type" value="Genomic_DNA"/>
</dbReference>
<keyword evidence="2" id="KW-1185">Reference proteome</keyword>